<dbReference type="OrthoDB" id="6271837at2759"/>
<dbReference type="EMBL" id="UYSU01037229">
    <property type="protein sequence ID" value="VDL98771.1"/>
    <property type="molecule type" value="Genomic_DNA"/>
</dbReference>
<organism evidence="2">
    <name type="scientific">Schistocephalus solidus</name>
    <name type="common">Tapeworm</name>
    <dbReference type="NCBI Taxonomy" id="70667"/>
    <lineage>
        <taxon>Eukaryota</taxon>
        <taxon>Metazoa</taxon>
        <taxon>Spiralia</taxon>
        <taxon>Lophotrochozoa</taxon>
        <taxon>Platyhelminthes</taxon>
        <taxon>Cestoda</taxon>
        <taxon>Eucestoda</taxon>
        <taxon>Diphyllobothriidea</taxon>
        <taxon>Diphyllobothriidae</taxon>
        <taxon>Schistocephalus</taxon>
    </lineage>
</organism>
<protein>
    <submittedName>
        <fullName evidence="5">Histone H1-like</fullName>
    </submittedName>
</protein>
<evidence type="ECO:0000256" key="1">
    <source>
        <dbReference type="SAM" id="MobiDB-lite"/>
    </source>
</evidence>
<name>A0A0X3PE51_SCHSO</name>
<reference evidence="2" key="1">
    <citation type="submission" date="2016-01" db="EMBL/GenBank/DDBJ databases">
        <title>Reference transcriptome for the parasite Schistocephalus solidus: insights into the molecular evolution of parasitism.</title>
        <authorList>
            <person name="Hebert F.O."/>
            <person name="Grambauer S."/>
            <person name="Barber I."/>
            <person name="Landry C.R."/>
            <person name="Aubin-Horth N."/>
        </authorList>
    </citation>
    <scope>NUCLEOTIDE SEQUENCE</scope>
</reference>
<evidence type="ECO:0000313" key="3">
    <source>
        <dbReference type="EMBL" id="VDL98771.1"/>
    </source>
</evidence>
<keyword evidence="4" id="KW-1185">Reference proteome</keyword>
<dbReference type="Proteomes" id="UP000275846">
    <property type="component" value="Unassembled WGS sequence"/>
</dbReference>
<dbReference type="EMBL" id="GEEE01015038">
    <property type="protein sequence ID" value="JAP48187.1"/>
    <property type="molecule type" value="Transcribed_RNA"/>
</dbReference>
<dbReference type="EMBL" id="GEEE01022795">
    <property type="protein sequence ID" value="JAP40430.1"/>
    <property type="molecule type" value="Transcribed_RNA"/>
</dbReference>
<dbReference type="WBParaSite" id="SSLN_0001284801-mRNA-1">
    <property type="protein sequence ID" value="SSLN_0001284801-mRNA-1"/>
    <property type="gene ID" value="SSLN_0001284801"/>
</dbReference>
<accession>A0A0X3PE51</accession>
<sequence>MAEQQFRENNNAEMSGTGPALDAQKKEVKKVVPAVIKAMRKKIRERHASMKKKAAQKLLRRKLAHAAKPSVASKKALVLRRKAAKTGKMAIKGSRIAVKALKTKSCAVSKMRLIKGSNNAASVKPGPSKARASMKKVAKKAIKINKKSKSPSPAHLKKRSLSLKRK</sequence>
<feature type="region of interest" description="Disordered" evidence="1">
    <location>
        <begin position="1"/>
        <end position="27"/>
    </location>
</feature>
<dbReference type="AlphaFoldDB" id="A0A0X3PE51"/>
<proteinExistence type="predicted"/>
<evidence type="ECO:0000313" key="4">
    <source>
        <dbReference type="Proteomes" id="UP000275846"/>
    </source>
</evidence>
<reference evidence="5" key="2">
    <citation type="submission" date="2016-06" db="UniProtKB">
        <authorList>
            <consortium name="WormBaseParasite"/>
        </authorList>
    </citation>
    <scope>IDENTIFICATION</scope>
</reference>
<evidence type="ECO:0000313" key="2">
    <source>
        <dbReference type="EMBL" id="JAP48187.1"/>
    </source>
</evidence>
<feature type="region of interest" description="Disordered" evidence="1">
    <location>
        <begin position="139"/>
        <end position="166"/>
    </location>
</feature>
<gene>
    <name evidence="3" type="ORF">SSLN_LOCUS12386</name>
    <name evidence="2" type="ORF">TR138114</name>
</gene>
<reference evidence="3 4" key="3">
    <citation type="submission" date="2018-11" db="EMBL/GenBank/DDBJ databases">
        <authorList>
            <consortium name="Pathogen Informatics"/>
        </authorList>
    </citation>
    <scope>NUCLEOTIDE SEQUENCE [LARGE SCALE GENOMIC DNA]</scope>
    <source>
        <strain evidence="3 4">NST_G2</strain>
    </source>
</reference>
<evidence type="ECO:0000313" key="5">
    <source>
        <dbReference type="WBParaSite" id="SSLN_0001284801-mRNA-1"/>
    </source>
</evidence>